<keyword evidence="2" id="KW-1185">Reference proteome</keyword>
<evidence type="ECO:0000313" key="2">
    <source>
        <dbReference type="Proteomes" id="UP000030669"/>
    </source>
</evidence>
<protein>
    <submittedName>
        <fullName evidence="1">Uncharacterized protein</fullName>
    </submittedName>
</protein>
<dbReference type="HOGENOM" id="CLU_2794178_0_0_1"/>
<dbReference type="KEGG" id="gtr:GLOTRDRAFT_109522"/>
<organism evidence="1 2">
    <name type="scientific">Gloeophyllum trabeum (strain ATCC 11539 / FP-39264 / Madison 617)</name>
    <name type="common">Brown rot fungus</name>
    <dbReference type="NCBI Taxonomy" id="670483"/>
    <lineage>
        <taxon>Eukaryota</taxon>
        <taxon>Fungi</taxon>
        <taxon>Dikarya</taxon>
        <taxon>Basidiomycota</taxon>
        <taxon>Agaricomycotina</taxon>
        <taxon>Agaricomycetes</taxon>
        <taxon>Gloeophyllales</taxon>
        <taxon>Gloeophyllaceae</taxon>
        <taxon>Gloeophyllum</taxon>
    </lineage>
</organism>
<dbReference type="Proteomes" id="UP000030669">
    <property type="component" value="Unassembled WGS sequence"/>
</dbReference>
<accession>S7RW18</accession>
<dbReference type="EMBL" id="KB469297">
    <property type="protein sequence ID" value="EPQ59040.1"/>
    <property type="molecule type" value="Genomic_DNA"/>
</dbReference>
<sequence length="68" mass="7678">MDTYSIEDRAFTDLLTSRYKDGDGVGLFDLTGLKWDQFMNKDVKEVEGVSYFVIDALSRESSSSQTKA</sequence>
<dbReference type="AlphaFoldDB" id="S7RW18"/>
<gene>
    <name evidence="1" type="ORF">GLOTRDRAFT_109522</name>
</gene>
<reference evidence="1 2" key="1">
    <citation type="journal article" date="2012" name="Science">
        <title>The Paleozoic origin of enzymatic lignin decomposition reconstructed from 31 fungal genomes.</title>
        <authorList>
            <person name="Floudas D."/>
            <person name="Binder M."/>
            <person name="Riley R."/>
            <person name="Barry K."/>
            <person name="Blanchette R.A."/>
            <person name="Henrissat B."/>
            <person name="Martinez A.T."/>
            <person name="Otillar R."/>
            <person name="Spatafora J.W."/>
            <person name="Yadav J.S."/>
            <person name="Aerts A."/>
            <person name="Benoit I."/>
            <person name="Boyd A."/>
            <person name="Carlson A."/>
            <person name="Copeland A."/>
            <person name="Coutinho P.M."/>
            <person name="de Vries R.P."/>
            <person name="Ferreira P."/>
            <person name="Findley K."/>
            <person name="Foster B."/>
            <person name="Gaskell J."/>
            <person name="Glotzer D."/>
            <person name="Gorecki P."/>
            <person name="Heitman J."/>
            <person name="Hesse C."/>
            <person name="Hori C."/>
            <person name="Igarashi K."/>
            <person name="Jurgens J.A."/>
            <person name="Kallen N."/>
            <person name="Kersten P."/>
            <person name="Kohler A."/>
            <person name="Kuees U."/>
            <person name="Kumar T.K.A."/>
            <person name="Kuo A."/>
            <person name="LaButti K."/>
            <person name="Larrondo L.F."/>
            <person name="Lindquist E."/>
            <person name="Ling A."/>
            <person name="Lombard V."/>
            <person name="Lucas S."/>
            <person name="Lundell T."/>
            <person name="Martin R."/>
            <person name="McLaughlin D.J."/>
            <person name="Morgenstern I."/>
            <person name="Morin E."/>
            <person name="Murat C."/>
            <person name="Nagy L.G."/>
            <person name="Nolan M."/>
            <person name="Ohm R.A."/>
            <person name="Patyshakuliyeva A."/>
            <person name="Rokas A."/>
            <person name="Ruiz-Duenas F.J."/>
            <person name="Sabat G."/>
            <person name="Salamov A."/>
            <person name="Samejima M."/>
            <person name="Schmutz J."/>
            <person name="Slot J.C."/>
            <person name="St John F."/>
            <person name="Stenlid J."/>
            <person name="Sun H."/>
            <person name="Sun S."/>
            <person name="Syed K."/>
            <person name="Tsang A."/>
            <person name="Wiebenga A."/>
            <person name="Young D."/>
            <person name="Pisabarro A."/>
            <person name="Eastwood D.C."/>
            <person name="Martin F."/>
            <person name="Cullen D."/>
            <person name="Grigoriev I.V."/>
            <person name="Hibbett D.S."/>
        </authorList>
    </citation>
    <scope>NUCLEOTIDE SEQUENCE [LARGE SCALE GENOMIC DNA]</scope>
    <source>
        <strain evidence="1 2">ATCC 11539</strain>
    </source>
</reference>
<dbReference type="GeneID" id="19299054"/>
<evidence type="ECO:0000313" key="1">
    <source>
        <dbReference type="EMBL" id="EPQ59040.1"/>
    </source>
</evidence>
<proteinExistence type="predicted"/>
<name>S7RW18_GLOTA</name>
<dbReference type="RefSeq" id="XP_007862131.1">
    <property type="nucleotide sequence ID" value="XM_007863940.1"/>
</dbReference>